<dbReference type="OrthoDB" id="5513217at2"/>
<evidence type="ECO:0000313" key="4">
    <source>
        <dbReference type="Proteomes" id="UP000192980"/>
    </source>
</evidence>
<dbReference type="Gene3D" id="3.30.70.100">
    <property type="match status" value="1"/>
</dbReference>
<reference evidence="3 4" key="1">
    <citation type="submission" date="2017-04" db="EMBL/GenBank/DDBJ databases">
        <authorList>
            <person name="Afonso C.L."/>
            <person name="Miller P.J."/>
            <person name="Scott M.A."/>
            <person name="Spackman E."/>
            <person name="Goraichik I."/>
            <person name="Dimitrov K.M."/>
            <person name="Suarez D.L."/>
            <person name="Swayne D.E."/>
        </authorList>
    </citation>
    <scope>NUCLEOTIDE SEQUENCE [LARGE SCALE GENOMIC DNA]</scope>
    <source>
        <strain evidence="3 4">DSM 22418</strain>
    </source>
</reference>
<keyword evidence="4" id="KW-1185">Reference proteome</keyword>
<dbReference type="InterPro" id="IPR036163">
    <property type="entry name" value="HMA_dom_sf"/>
</dbReference>
<evidence type="ECO:0000313" key="3">
    <source>
        <dbReference type="EMBL" id="SMG48624.1"/>
    </source>
</evidence>
<gene>
    <name evidence="3" type="ORF">SAMN05660862_3566</name>
</gene>
<sequence length="289" mass="31993">MKSIIYVVLTFMAIHANSRAFAQIKNAETIEVKVEGLCNMCKNTIEKAGSSGNVSTTKWDRTSKLASITFDNKKTNKNDILKKIALVGYDNAAFLAPDEVYNALPGCCKYEREPKRNVMAKDAHQNHGSTHSPSTDHDQHTATSGNTFEDVLTSYFAIKNALVADNTQQATAKAKDLAQALQSVKMDEFSDDAHTLWMRTQKDITALTAKIVEAKNISQQRDTFALLSDILFPILQKTSVGNTIYYQHCPMYANGKGANWLSTEQAIKNPYYGSKMLTCGSTVETITKK</sequence>
<evidence type="ECO:0000256" key="2">
    <source>
        <dbReference type="SAM" id="SignalP"/>
    </source>
</evidence>
<feature type="region of interest" description="Disordered" evidence="1">
    <location>
        <begin position="119"/>
        <end position="143"/>
    </location>
</feature>
<dbReference type="Pfam" id="PF11827">
    <property type="entry name" value="DUF3347"/>
    <property type="match status" value="1"/>
</dbReference>
<accession>A0A1X7L574</accession>
<dbReference type="Proteomes" id="UP000192980">
    <property type="component" value="Unassembled WGS sequence"/>
</dbReference>
<dbReference type="GO" id="GO:0046872">
    <property type="term" value="F:metal ion binding"/>
    <property type="evidence" value="ECO:0007669"/>
    <property type="project" value="InterPro"/>
</dbReference>
<organism evidence="3 4">
    <name type="scientific">Sphingobacterium psychroaquaticum</name>
    <dbReference type="NCBI Taxonomy" id="561061"/>
    <lineage>
        <taxon>Bacteria</taxon>
        <taxon>Pseudomonadati</taxon>
        <taxon>Bacteroidota</taxon>
        <taxon>Sphingobacteriia</taxon>
        <taxon>Sphingobacteriales</taxon>
        <taxon>Sphingobacteriaceae</taxon>
        <taxon>Sphingobacterium</taxon>
    </lineage>
</organism>
<dbReference type="EMBL" id="FXAU01000008">
    <property type="protein sequence ID" value="SMG48624.1"/>
    <property type="molecule type" value="Genomic_DNA"/>
</dbReference>
<evidence type="ECO:0000256" key="1">
    <source>
        <dbReference type="SAM" id="MobiDB-lite"/>
    </source>
</evidence>
<dbReference type="SUPFAM" id="SSF55008">
    <property type="entry name" value="HMA, heavy metal-associated domain"/>
    <property type="match status" value="1"/>
</dbReference>
<dbReference type="STRING" id="561061.SAMN05660862_3566"/>
<proteinExistence type="predicted"/>
<dbReference type="RefSeq" id="WP_085474258.1">
    <property type="nucleotide sequence ID" value="NZ_CP038029.1"/>
</dbReference>
<dbReference type="AlphaFoldDB" id="A0A1X7L574"/>
<feature type="chain" id="PRO_5044016905" evidence="2">
    <location>
        <begin position="23"/>
        <end position="289"/>
    </location>
</feature>
<protein>
    <submittedName>
        <fullName evidence="3">Copper chaperone CopZ</fullName>
    </submittedName>
</protein>
<keyword evidence="2" id="KW-0732">Signal</keyword>
<name>A0A1X7L574_9SPHI</name>
<feature type="signal peptide" evidence="2">
    <location>
        <begin position="1"/>
        <end position="22"/>
    </location>
</feature>
<dbReference type="InterPro" id="IPR021782">
    <property type="entry name" value="DUF3347"/>
</dbReference>